<dbReference type="Proteomes" id="UP000076420">
    <property type="component" value="Unassembled WGS sequence"/>
</dbReference>
<gene>
    <name evidence="1" type="primary">106051968</name>
</gene>
<evidence type="ECO:0000313" key="2">
    <source>
        <dbReference type="Proteomes" id="UP000076420"/>
    </source>
</evidence>
<dbReference type="AlphaFoldDB" id="A0A2C9L1W3"/>
<sequence length="227" mass="26208">PAKKRKNVHLYGYDQVNVVNRCMLGLSKGNDVIIKGSVQLKDQAPSAKWRVFMEVRRYFSTTFKRFCSINLSRCEELRYPSKCYCKRKPNSLNFDIYFNFTLDVIHSHAEIRMKLLTDNTPVYSNVKRLPTIYQQVPLTLTVNGFEVEPRNCIFKVNASDPKVEFCCDADHLPCYSAIMRNGQVVADFNSSCAVLEDARPLRASYVFKYNVCSEKDKKLQFACKPLL</sequence>
<dbReference type="KEGG" id="bgt:106051968"/>
<reference evidence="1" key="1">
    <citation type="submission" date="2020-05" db="UniProtKB">
        <authorList>
            <consortium name="EnsemblMetazoa"/>
        </authorList>
    </citation>
    <scope>IDENTIFICATION</scope>
    <source>
        <strain evidence="1">BB02</strain>
    </source>
</reference>
<name>A0A2C9L1W3_BIOGL</name>
<evidence type="ECO:0000313" key="1">
    <source>
        <dbReference type="EnsemblMetazoa" id="BGLB026096-PA"/>
    </source>
</evidence>
<dbReference type="VEuPathDB" id="VectorBase:BGLB026096"/>
<protein>
    <submittedName>
        <fullName evidence="1">Uncharacterized protein</fullName>
    </submittedName>
</protein>
<dbReference type="OrthoDB" id="10524784at2759"/>
<organism evidence="1 2">
    <name type="scientific">Biomphalaria glabrata</name>
    <name type="common">Bloodfluke planorb</name>
    <name type="synonym">Freshwater snail</name>
    <dbReference type="NCBI Taxonomy" id="6526"/>
    <lineage>
        <taxon>Eukaryota</taxon>
        <taxon>Metazoa</taxon>
        <taxon>Spiralia</taxon>
        <taxon>Lophotrochozoa</taxon>
        <taxon>Mollusca</taxon>
        <taxon>Gastropoda</taxon>
        <taxon>Heterobranchia</taxon>
        <taxon>Euthyneura</taxon>
        <taxon>Panpulmonata</taxon>
        <taxon>Hygrophila</taxon>
        <taxon>Lymnaeoidea</taxon>
        <taxon>Planorbidae</taxon>
        <taxon>Biomphalaria</taxon>
    </lineage>
</organism>
<dbReference type="VEuPathDB" id="VectorBase:BGLAX_040481"/>
<accession>A0A2C9L1W3</accession>
<dbReference type="EnsemblMetazoa" id="BGLB026096-RA">
    <property type="protein sequence ID" value="BGLB026096-PA"/>
    <property type="gene ID" value="BGLB026096"/>
</dbReference>
<proteinExistence type="predicted"/>